<dbReference type="EMBL" id="CP109965">
    <property type="protein sequence ID" value="WAJ71274.1"/>
    <property type="molecule type" value="Genomic_DNA"/>
</dbReference>
<keyword evidence="2" id="KW-0808">Transferase</keyword>
<sequence length="52" mass="5682">MFDLKNYFEGEQLPTSVSVMAAGDHEFSNSKKEVVTVISGEMTVLLPGESEC</sequence>
<dbReference type="RefSeq" id="WP_268075750.1">
    <property type="nucleotide sequence ID" value="NZ_CP109965.1"/>
</dbReference>
<evidence type="ECO:0000313" key="3">
    <source>
        <dbReference type="EMBL" id="WAJ71274.1"/>
    </source>
</evidence>
<evidence type="ECO:0000256" key="2">
    <source>
        <dbReference type="ARBA" id="ARBA00022679"/>
    </source>
</evidence>
<keyword evidence="1" id="KW-0328">Glycosyltransferase</keyword>
<dbReference type="InterPro" id="IPR009664">
    <property type="entry name" value="Ppnp"/>
</dbReference>
<proteinExistence type="predicted"/>
<dbReference type="Gene3D" id="2.60.120.10">
    <property type="entry name" value="Jelly Rolls"/>
    <property type="match status" value="1"/>
</dbReference>
<organism evidence="3 4">
    <name type="scientific">Catenovulum adriaticum</name>
    <dbReference type="NCBI Taxonomy" id="2984846"/>
    <lineage>
        <taxon>Bacteria</taxon>
        <taxon>Pseudomonadati</taxon>
        <taxon>Pseudomonadota</taxon>
        <taxon>Gammaproteobacteria</taxon>
        <taxon>Alteromonadales</taxon>
        <taxon>Alteromonadaceae</taxon>
        <taxon>Catenovulum</taxon>
    </lineage>
</organism>
<name>A0ABY7AP42_9ALTE</name>
<reference evidence="3" key="1">
    <citation type="submission" date="2022-10" db="EMBL/GenBank/DDBJ databases">
        <title>Catenovulum adriacola sp. nov. isolated in the Harbour of Susak.</title>
        <authorList>
            <person name="Schoch T."/>
            <person name="Reich S.J."/>
            <person name="Stoeferle S."/>
            <person name="Flaiz M."/>
            <person name="Kazda M."/>
            <person name="Riedel C.U."/>
            <person name="Duerre P."/>
        </authorList>
    </citation>
    <scope>NUCLEOTIDE SEQUENCE</scope>
    <source>
        <strain evidence="3">TS8</strain>
    </source>
</reference>
<dbReference type="InterPro" id="IPR014710">
    <property type="entry name" value="RmlC-like_jellyroll"/>
</dbReference>
<protein>
    <submittedName>
        <fullName evidence="3">Pyrimidine/purine nucleoside phosphorylase</fullName>
    </submittedName>
</protein>
<keyword evidence="4" id="KW-1185">Reference proteome</keyword>
<dbReference type="Pfam" id="PF06865">
    <property type="entry name" value="Ppnp"/>
    <property type="match status" value="1"/>
</dbReference>
<gene>
    <name evidence="3" type="ORF">OLW01_05615</name>
</gene>
<dbReference type="Proteomes" id="UP001163726">
    <property type="component" value="Chromosome"/>
</dbReference>
<evidence type="ECO:0000256" key="1">
    <source>
        <dbReference type="ARBA" id="ARBA00022676"/>
    </source>
</evidence>
<evidence type="ECO:0000313" key="4">
    <source>
        <dbReference type="Proteomes" id="UP001163726"/>
    </source>
</evidence>
<accession>A0ABY7AP42</accession>
<dbReference type="InterPro" id="IPR011051">
    <property type="entry name" value="RmlC_Cupin_sf"/>
</dbReference>
<dbReference type="SUPFAM" id="SSF51182">
    <property type="entry name" value="RmlC-like cupins"/>
    <property type="match status" value="1"/>
</dbReference>